<dbReference type="NCBIfam" id="NF008166">
    <property type="entry name" value="PRK10917.1-4"/>
    <property type="match status" value="1"/>
</dbReference>
<keyword evidence="5 15" id="KW-0378">Hydrolase</keyword>
<dbReference type="GO" id="GO:0003677">
    <property type="term" value="F:DNA binding"/>
    <property type="evidence" value="ECO:0007669"/>
    <property type="project" value="UniProtKB-KW"/>
</dbReference>
<evidence type="ECO:0000259" key="17">
    <source>
        <dbReference type="PROSITE" id="PS51194"/>
    </source>
</evidence>
<protein>
    <recommendedName>
        <fullName evidence="2 15">ATP-dependent DNA helicase RecG</fullName>
        <ecNumber evidence="13 15">5.6.2.4</ecNumber>
    </recommendedName>
</protein>
<gene>
    <name evidence="18" type="ORF">SAMN05421644_11840</name>
</gene>
<dbReference type="CDD" id="cd04488">
    <property type="entry name" value="RecG_wedge_OBF"/>
    <property type="match status" value="1"/>
</dbReference>
<keyword evidence="6 15" id="KW-0347">Helicase</keyword>
<keyword evidence="8" id="KW-0238">DNA-binding</keyword>
<dbReference type="NCBIfam" id="NF008163">
    <property type="entry name" value="PRK10917.1-1"/>
    <property type="match status" value="1"/>
</dbReference>
<comment type="similarity">
    <text evidence="1 15">Belongs to the helicase family. RecG subfamily.</text>
</comment>
<dbReference type="AlphaFoldDB" id="A0A1H3FFV2"/>
<reference evidence="19" key="1">
    <citation type="submission" date="2016-10" db="EMBL/GenBank/DDBJ databases">
        <authorList>
            <person name="Varghese N."/>
            <person name="Submissions S."/>
        </authorList>
    </citation>
    <scope>NUCLEOTIDE SEQUENCE [LARGE SCALE GENOMIC DNA]</scope>
    <source>
        <strain evidence="19">DSM 173</strain>
    </source>
</reference>
<evidence type="ECO:0000256" key="9">
    <source>
        <dbReference type="ARBA" id="ARBA00023172"/>
    </source>
</evidence>
<sequence length="706" mass="77678">MPELGVQDHAAEPDDLRHLPVSALARVGPKLVERLERLGIRTVQDVLFHLPLRYQDRTRLTPLAEIRVGLETWVEGEIRDAAISYGRRRSLKVWIGDALGAGLLLRFFYFSPQQAAQFQSGERVRCYGEVRQGPQSLEMVHPEYRILSHTDTDAPLAAALTPIYPSTEGLQQTSWRSLTDQALALMARTAPTELLPPEILTALGLPTLTEALRVLHRPPLGTPLQDVTEGRHPACVRLAFEELVAHQVSLRRMRLEQRRIRAPVLAGDGRLRQQLRASLPFTLTASQERVVAEIAADLAQARPMQRLLQGDVGAGKTIVAALAALQALESGCQAALMAPTELLAEQHQRNLSGWLGALGLEPVWLAGRHKGREREERLTAIASGAARMIVGTHALLQDTVAFQDLGLVMIDEQHRFGVHQRLKLREKGGGVNGAPHQLIMTATPIPRSLAMTLYADLDLSVIDGLPPGRTPILTRAVPDTRRDEVIERVRQACLAGRQAYWVCTLIEESEMLECQAAEDTAQQLSACLTGLRVGLVHGRLKSQERDAVMAEFASGALDLLVATTVIEVGVDVPNASLMIIENPERLGLAQLHQLRGRVGRGVVESHCILLYHAPLSTIARERLGIIRDSTSGFEIAERDLAIRGAGEVLGTRQTGSVQFRIADPLRDQSLIAQAQRAADRLLVAYPELVMPLIERWLATRERYGGV</sequence>
<dbReference type="InterPro" id="IPR001650">
    <property type="entry name" value="Helicase_C-like"/>
</dbReference>
<dbReference type="InterPro" id="IPR045562">
    <property type="entry name" value="RecG_dom3_C"/>
</dbReference>
<evidence type="ECO:0000256" key="7">
    <source>
        <dbReference type="ARBA" id="ARBA00022840"/>
    </source>
</evidence>
<keyword evidence="7 15" id="KW-0067">ATP-binding</keyword>
<dbReference type="InterPro" id="IPR012340">
    <property type="entry name" value="NA-bd_OB-fold"/>
</dbReference>
<dbReference type="RefSeq" id="WP_091333483.1">
    <property type="nucleotide sequence ID" value="NZ_FNOW01000018.1"/>
</dbReference>
<dbReference type="SMART" id="SM00490">
    <property type="entry name" value="HELICc"/>
    <property type="match status" value="1"/>
</dbReference>
<dbReference type="InterPro" id="IPR004609">
    <property type="entry name" value="ATP-dep_DNA_helicase_RecG"/>
</dbReference>
<evidence type="ECO:0000256" key="8">
    <source>
        <dbReference type="ARBA" id="ARBA00023125"/>
    </source>
</evidence>
<comment type="catalytic activity">
    <reaction evidence="12 15">
        <text>Couples ATP hydrolysis with the unwinding of duplex DNA by translocating in the 3'-5' direction.</text>
        <dbReference type="EC" id="5.6.2.4"/>
    </reaction>
</comment>
<dbReference type="EC" id="5.6.2.4" evidence="13 15"/>
<dbReference type="InterPro" id="IPR014001">
    <property type="entry name" value="Helicase_ATP-bd"/>
</dbReference>
<dbReference type="GO" id="GO:0006281">
    <property type="term" value="P:DNA repair"/>
    <property type="evidence" value="ECO:0007669"/>
    <property type="project" value="UniProtKB-UniRule"/>
</dbReference>
<dbReference type="Gene3D" id="2.40.50.140">
    <property type="entry name" value="Nucleic acid-binding proteins"/>
    <property type="match status" value="1"/>
</dbReference>
<dbReference type="InterPro" id="IPR027417">
    <property type="entry name" value="P-loop_NTPase"/>
</dbReference>
<dbReference type="GO" id="GO:0005524">
    <property type="term" value="F:ATP binding"/>
    <property type="evidence" value="ECO:0007669"/>
    <property type="project" value="UniProtKB-KW"/>
</dbReference>
<keyword evidence="10 15" id="KW-0234">DNA repair</keyword>
<evidence type="ECO:0000256" key="6">
    <source>
        <dbReference type="ARBA" id="ARBA00022806"/>
    </source>
</evidence>
<dbReference type="InterPro" id="IPR033454">
    <property type="entry name" value="RecG_wedge"/>
</dbReference>
<dbReference type="InterPro" id="IPR011545">
    <property type="entry name" value="DEAD/DEAH_box_helicase_dom"/>
</dbReference>
<keyword evidence="4 15" id="KW-0227">DNA damage</keyword>
<evidence type="ECO:0000256" key="2">
    <source>
        <dbReference type="ARBA" id="ARBA00017846"/>
    </source>
</evidence>
<organism evidence="18 19">
    <name type="scientific">Allochromatium warmingii</name>
    <name type="common">Chromatium warmingii</name>
    <dbReference type="NCBI Taxonomy" id="61595"/>
    <lineage>
        <taxon>Bacteria</taxon>
        <taxon>Pseudomonadati</taxon>
        <taxon>Pseudomonadota</taxon>
        <taxon>Gammaproteobacteria</taxon>
        <taxon>Chromatiales</taxon>
        <taxon>Chromatiaceae</taxon>
        <taxon>Allochromatium</taxon>
    </lineage>
</organism>
<evidence type="ECO:0000256" key="14">
    <source>
        <dbReference type="ARBA" id="ARBA00048988"/>
    </source>
</evidence>
<dbReference type="Pfam" id="PF17191">
    <property type="entry name" value="RecG_wedge"/>
    <property type="match status" value="1"/>
</dbReference>
<dbReference type="PANTHER" id="PTHR47964">
    <property type="entry name" value="ATP-DEPENDENT DNA HELICASE HOMOLOG RECG, CHLOROPLASTIC"/>
    <property type="match status" value="1"/>
</dbReference>
<evidence type="ECO:0000259" key="16">
    <source>
        <dbReference type="PROSITE" id="PS51192"/>
    </source>
</evidence>
<dbReference type="PROSITE" id="PS51192">
    <property type="entry name" value="HELICASE_ATP_BIND_1"/>
    <property type="match status" value="1"/>
</dbReference>
<dbReference type="GO" id="GO:0043138">
    <property type="term" value="F:3'-5' DNA helicase activity"/>
    <property type="evidence" value="ECO:0007669"/>
    <property type="project" value="UniProtKB-EC"/>
</dbReference>
<accession>A0A1H3FFV2</accession>
<dbReference type="Pfam" id="PF00271">
    <property type="entry name" value="Helicase_C"/>
    <property type="match status" value="1"/>
</dbReference>
<evidence type="ECO:0000256" key="15">
    <source>
        <dbReference type="RuleBase" id="RU363016"/>
    </source>
</evidence>
<dbReference type="GO" id="GO:0006310">
    <property type="term" value="P:DNA recombination"/>
    <property type="evidence" value="ECO:0007669"/>
    <property type="project" value="UniProtKB-UniRule"/>
</dbReference>
<dbReference type="OrthoDB" id="9804325at2"/>
<keyword evidence="3 15" id="KW-0547">Nucleotide-binding</keyword>
<comment type="catalytic activity">
    <reaction evidence="14 15">
        <text>ATP + H2O = ADP + phosphate + H(+)</text>
        <dbReference type="Rhea" id="RHEA:13065"/>
        <dbReference type="ChEBI" id="CHEBI:15377"/>
        <dbReference type="ChEBI" id="CHEBI:15378"/>
        <dbReference type="ChEBI" id="CHEBI:30616"/>
        <dbReference type="ChEBI" id="CHEBI:43474"/>
        <dbReference type="ChEBI" id="CHEBI:456216"/>
        <dbReference type="EC" id="5.6.2.4"/>
    </reaction>
</comment>
<dbReference type="GO" id="GO:0016887">
    <property type="term" value="F:ATP hydrolysis activity"/>
    <property type="evidence" value="ECO:0007669"/>
    <property type="project" value="RHEA"/>
</dbReference>
<keyword evidence="19" id="KW-1185">Reference proteome</keyword>
<dbReference type="InterPro" id="IPR047112">
    <property type="entry name" value="RecG/Mfd"/>
</dbReference>
<dbReference type="Gene3D" id="1.10.150.20">
    <property type="entry name" value="5' to 3' exonuclease, C-terminal subdomain"/>
    <property type="match status" value="1"/>
</dbReference>
<evidence type="ECO:0000313" key="19">
    <source>
        <dbReference type="Proteomes" id="UP000198672"/>
    </source>
</evidence>
<dbReference type="Proteomes" id="UP000198672">
    <property type="component" value="Unassembled WGS sequence"/>
</dbReference>
<dbReference type="Gene3D" id="3.40.50.300">
    <property type="entry name" value="P-loop containing nucleotide triphosphate hydrolases"/>
    <property type="match status" value="2"/>
</dbReference>
<name>A0A1H3FFV2_ALLWA</name>
<evidence type="ECO:0000313" key="18">
    <source>
        <dbReference type="EMBL" id="SDX89871.1"/>
    </source>
</evidence>
<evidence type="ECO:0000256" key="1">
    <source>
        <dbReference type="ARBA" id="ARBA00007504"/>
    </source>
</evidence>
<dbReference type="NCBIfam" id="NF008168">
    <property type="entry name" value="PRK10917.2-2"/>
    <property type="match status" value="1"/>
</dbReference>
<dbReference type="FunFam" id="3.40.50.300:FF:000391">
    <property type="entry name" value="ATP-dependent DNA helicase RecG"/>
    <property type="match status" value="1"/>
</dbReference>
<dbReference type="NCBIfam" id="TIGR00643">
    <property type="entry name" value="recG"/>
    <property type="match status" value="1"/>
</dbReference>
<dbReference type="STRING" id="61595.SAMN05421644_11840"/>
<dbReference type="Pfam" id="PF19833">
    <property type="entry name" value="RecG_dom3_C"/>
    <property type="match status" value="1"/>
</dbReference>
<evidence type="ECO:0000256" key="12">
    <source>
        <dbReference type="ARBA" id="ARBA00034617"/>
    </source>
</evidence>
<dbReference type="EMBL" id="FNOW01000018">
    <property type="protein sequence ID" value="SDX89871.1"/>
    <property type="molecule type" value="Genomic_DNA"/>
</dbReference>
<dbReference type="SMART" id="SM00487">
    <property type="entry name" value="DEXDc"/>
    <property type="match status" value="1"/>
</dbReference>
<feature type="domain" description="Helicase ATP-binding" evidence="16">
    <location>
        <begin position="297"/>
        <end position="462"/>
    </location>
</feature>
<dbReference type="Pfam" id="PF00270">
    <property type="entry name" value="DEAD"/>
    <property type="match status" value="1"/>
</dbReference>
<evidence type="ECO:0000256" key="3">
    <source>
        <dbReference type="ARBA" id="ARBA00022741"/>
    </source>
</evidence>
<proteinExistence type="inferred from homology"/>
<evidence type="ECO:0000256" key="5">
    <source>
        <dbReference type="ARBA" id="ARBA00022801"/>
    </source>
</evidence>
<evidence type="ECO:0000256" key="10">
    <source>
        <dbReference type="ARBA" id="ARBA00023204"/>
    </source>
</evidence>
<comment type="function">
    <text evidence="15">Plays a critical role in recombination and DNA repair. Helps process Holliday junction intermediates to mature products by catalyzing branch migration. Has replication fork regression activity, unwinds stalled or blocked replication forks to make a HJ that can be resolved. Has a DNA unwinding activity characteristic of a DNA helicase with 3'-5' polarity.</text>
</comment>
<evidence type="ECO:0000256" key="11">
    <source>
        <dbReference type="ARBA" id="ARBA00023235"/>
    </source>
</evidence>
<dbReference type="SUPFAM" id="SSF52540">
    <property type="entry name" value="P-loop containing nucleoside triphosphate hydrolases"/>
    <property type="match status" value="2"/>
</dbReference>
<keyword evidence="9 15" id="KW-0233">DNA recombination</keyword>
<keyword evidence="11" id="KW-0413">Isomerase</keyword>
<dbReference type="CDD" id="cd17992">
    <property type="entry name" value="DEXHc_RecG"/>
    <property type="match status" value="1"/>
</dbReference>
<dbReference type="SUPFAM" id="SSF50249">
    <property type="entry name" value="Nucleic acid-binding proteins"/>
    <property type="match status" value="1"/>
</dbReference>
<dbReference type="PANTHER" id="PTHR47964:SF1">
    <property type="entry name" value="ATP-DEPENDENT DNA HELICASE HOMOLOG RECG, CHLOROPLASTIC"/>
    <property type="match status" value="1"/>
</dbReference>
<evidence type="ECO:0000256" key="4">
    <source>
        <dbReference type="ARBA" id="ARBA00022763"/>
    </source>
</evidence>
<dbReference type="PROSITE" id="PS51194">
    <property type="entry name" value="HELICASE_CTER"/>
    <property type="match status" value="1"/>
</dbReference>
<evidence type="ECO:0000256" key="13">
    <source>
        <dbReference type="ARBA" id="ARBA00034808"/>
    </source>
</evidence>
<feature type="domain" description="Helicase C-terminal" evidence="17">
    <location>
        <begin position="495"/>
        <end position="641"/>
    </location>
</feature>